<evidence type="ECO:0000256" key="1">
    <source>
        <dbReference type="SAM" id="Coils"/>
    </source>
</evidence>
<proteinExistence type="predicted"/>
<name>A0AAV4JBB8_9GAST</name>
<dbReference type="PANTHER" id="PTHR46888">
    <property type="entry name" value="ZINC KNUCKLE DOMAINCONTAINING PROTEIN-RELATED"/>
    <property type="match status" value="1"/>
</dbReference>
<comment type="caution">
    <text evidence="2">The sequence shown here is derived from an EMBL/GenBank/DDBJ whole genome shotgun (WGS) entry which is preliminary data.</text>
</comment>
<sequence length="225" mass="26562">MTTREEIVQQAHLLGYRGKKREEYLKQEFKVLAERAAISRKEELERTARKEKLDAERAAKMDLENMRHETEMKMLQAKIQAGIAKDETVGNTSRFSDASAKHPKLPHFQDGKDDLDIWLTQFERFAESNNWSRDKWSSSLCALLTGRALDCYGRLSSEQAQDYDKEKQALMKWYDLTEDGYRRKFRSCKPAEGESPDMFIVQIVTYLDRWIELSRTERSYEKWKT</sequence>
<dbReference type="Proteomes" id="UP000762676">
    <property type="component" value="Unassembled WGS sequence"/>
</dbReference>
<dbReference type="EMBL" id="BMAT01006763">
    <property type="protein sequence ID" value="GFS19585.1"/>
    <property type="molecule type" value="Genomic_DNA"/>
</dbReference>
<keyword evidence="1" id="KW-0175">Coiled coil</keyword>
<dbReference type="PANTHER" id="PTHR46888:SF1">
    <property type="entry name" value="RIBONUCLEASE H"/>
    <property type="match status" value="1"/>
</dbReference>
<organism evidence="2 3">
    <name type="scientific">Elysia marginata</name>
    <dbReference type="NCBI Taxonomy" id="1093978"/>
    <lineage>
        <taxon>Eukaryota</taxon>
        <taxon>Metazoa</taxon>
        <taxon>Spiralia</taxon>
        <taxon>Lophotrochozoa</taxon>
        <taxon>Mollusca</taxon>
        <taxon>Gastropoda</taxon>
        <taxon>Heterobranchia</taxon>
        <taxon>Euthyneura</taxon>
        <taxon>Panpulmonata</taxon>
        <taxon>Sacoglossa</taxon>
        <taxon>Placobranchoidea</taxon>
        <taxon>Plakobranchidae</taxon>
        <taxon>Elysia</taxon>
    </lineage>
</organism>
<evidence type="ECO:0008006" key="4">
    <source>
        <dbReference type="Google" id="ProtNLM"/>
    </source>
</evidence>
<dbReference type="AlphaFoldDB" id="A0AAV4JBB8"/>
<gene>
    <name evidence="2" type="ORF">ElyMa_003293600</name>
</gene>
<protein>
    <recommendedName>
        <fullName evidence="4">SCAN box domain-containing protein</fullName>
    </recommendedName>
</protein>
<accession>A0AAV4JBB8</accession>
<reference evidence="2 3" key="1">
    <citation type="journal article" date="2021" name="Elife">
        <title>Chloroplast acquisition without the gene transfer in kleptoplastic sea slugs, Plakobranchus ocellatus.</title>
        <authorList>
            <person name="Maeda T."/>
            <person name="Takahashi S."/>
            <person name="Yoshida T."/>
            <person name="Shimamura S."/>
            <person name="Takaki Y."/>
            <person name="Nagai Y."/>
            <person name="Toyoda A."/>
            <person name="Suzuki Y."/>
            <person name="Arimoto A."/>
            <person name="Ishii H."/>
            <person name="Satoh N."/>
            <person name="Nishiyama T."/>
            <person name="Hasebe M."/>
            <person name="Maruyama T."/>
            <person name="Minagawa J."/>
            <person name="Obokata J."/>
            <person name="Shigenobu S."/>
        </authorList>
    </citation>
    <scope>NUCLEOTIDE SEQUENCE [LARGE SCALE GENOMIC DNA]</scope>
</reference>
<evidence type="ECO:0000313" key="2">
    <source>
        <dbReference type="EMBL" id="GFS19585.1"/>
    </source>
</evidence>
<keyword evidence="3" id="KW-1185">Reference proteome</keyword>
<evidence type="ECO:0000313" key="3">
    <source>
        <dbReference type="Proteomes" id="UP000762676"/>
    </source>
</evidence>
<feature type="coiled-coil region" evidence="1">
    <location>
        <begin position="41"/>
        <end position="78"/>
    </location>
</feature>